<dbReference type="STRING" id="27835.A0A158QWF3"/>
<dbReference type="PANTHER" id="PTHR47248">
    <property type="entry name" value="PROTEIN CBG06772"/>
    <property type="match status" value="1"/>
</dbReference>
<reference evidence="4 5" key="2">
    <citation type="submission" date="2018-11" db="EMBL/GenBank/DDBJ databases">
        <authorList>
            <consortium name="Pathogen Informatics"/>
        </authorList>
    </citation>
    <scope>NUCLEOTIDE SEQUENCE [LARGE SCALE GENOMIC DNA]</scope>
</reference>
<evidence type="ECO:0000256" key="2">
    <source>
        <dbReference type="SAM" id="SignalP"/>
    </source>
</evidence>
<dbReference type="InterPro" id="IPR036880">
    <property type="entry name" value="Kunitz_BPTI_sf"/>
</dbReference>
<keyword evidence="2" id="KW-0732">Signal</keyword>
<dbReference type="Proteomes" id="UP000271162">
    <property type="component" value="Unassembled WGS sequence"/>
</dbReference>
<dbReference type="PROSITE" id="PS50279">
    <property type="entry name" value="BPTI_KUNITZ_2"/>
    <property type="match status" value="1"/>
</dbReference>
<evidence type="ECO:0000313" key="4">
    <source>
        <dbReference type="EMBL" id="VDL61886.1"/>
    </source>
</evidence>
<keyword evidence="5" id="KW-1185">Reference proteome</keyword>
<dbReference type="PANTHER" id="PTHR47248:SF8">
    <property type="entry name" value="BPTI_KUNITZ INHIBITOR DOMAIN-CONTAINING PROTEIN-RELATED"/>
    <property type="match status" value="1"/>
</dbReference>
<feature type="domain" description="BPTI/Kunitz inhibitor" evidence="3">
    <location>
        <begin position="27"/>
        <end position="81"/>
    </location>
</feature>
<dbReference type="SMART" id="SM00131">
    <property type="entry name" value="KU"/>
    <property type="match status" value="1"/>
</dbReference>
<proteinExistence type="predicted"/>
<accession>A0A158QWF3</accession>
<feature type="signal peptide" evidence="2">
    <location>
        <begin position="1"/>
        <end position="15"/>
    </location>
</feature>
<dbReference type="SUPFAM" id="SSF57362">
    <property type="entry name" value="BPTI-like"/>
    <property type="match status" value="1"/>
</dbReference>
<dbReference type="OMA" id="CKPADQF"/>
<dbReference type="AlphaFoldDB" id="A0A158QWF3"/>
<dbReference type="Pfam" id="PF00014">
    <property type="entry name" value="Kunitz_BPTI"/>
    <property type="match status" value="1"/>
</dbReference>
<dbReference type="InterPro" id="IPR052861">
    <property type="entry name" value="BPTI/Kunitz_domain"/>
</dbReference>
<evidence type="ECO:0000313" key="5">
    <source>
        <dbReference type="Proteomes" id="UP000271162"/>
    </source>
</evidence>
<reference evidence="6" key="1">
    <citation type="submission" date="2016-04" db="UniProtKB">
        <authorList>
            <consortium name="WormBaseParasite"/>
        </authorList>
    </citation>
    <scope>IDENTIFICATION</scope>
</reference>
<dbReference type="GO" id="GO:0004867">
    <property type="term" value="F:serine-type endopeptidase inhibitor activity"/>
    <property type="evidence" value="ECO:0007669"/>
    <property type="project" value="InterPro"/>
</dbReference>
<dbReference type="EMBL" id="UYSL01000010">
    <property type="protein sequence ID" value="VDL61886.1"/>
    <property type="molecule type" value="Genomic_DNA"/>
</dbReference>
<evidence type="ECO:0000259" key="3">
    <source>
        <dbReference type="PROSITE" id="PS50279"/>
    </source>
</evidence>
<evidence type="ECO:0000313" key="6">
    <source>
        <dbReference type="WBParaSite" id="NBR_0000006101-mRNA-1"/>
    </source>
</evidence>
<feature type="region of interest" description="Disordered" evidence="1">
    <location>
        <begin position="194"/>
        <end position="241"/>
    </location>
</feature>
<feature type="chain" id="PRO_5043135632" evidence="2">
    <location>
        <begin position="16"/>
        <end position="241"/>
    </location>
</feature>
<sequence length="241" mass="26354">MLALLVLALVKTSSQQPRVPDNTYQSCLEKLDRGNCSCTSPNTTIRFYFDEVLEDCFTYLYEGCGGGRNTFYEEALCRQTCIPADKYGCAGNKEPTGGCTDTDQTCPAGSTCFSGPFGVGPCCDDANEKEWDEARNPSCKVGELLMRNVFYGITPWLGKSCSHRFCPFGYDCIQGKRFAHCCGPIPNFTEKIYPETEDSSGGTSTYTKNNPPPLMSILSTNNAHGNADDEKNSQTGGSCRK</sequence>
<gene>
    <name evidence="4" type="ORF">NBR_LOCUS62</name>
</gene>
<name>A0A158QWF3_NIPBR</name>
<dbReference type="InterPro" id="IPR002223">
    <property type="entry name" value="Kunitz_BPTI"/>
</dbReference>
<dbReference type="WBParaSite" id="NBR_0000006101-mRNA-1">
    <property type="protein sequence ID" value="NBR_0000006101-mRNA-1"/>
    <property type="gene ID" value="NBR_0000006101"/>
</dbReference>
<dbReference type="Gene3D" id="4.10.410.10">
    <property type="entry name" value="Pancreatic trypsin inhibitor Kunitz domain"/>
    <property type="match status" value="1"/>
</dbReference>
<feature type="compositionally biased region" description="Polar residues" evidence="1">
    <location>
        <begin position="199"/>
        <end position="209"/>
    </location>
</feature>
<organism evidence="6">
    <name type="scientific">Nippostrongylus brasiliensis</name>
    <name type="common">Rat hookworm</name>
    <dbReference type="NCBI Taxonomy" id="27835"/>
    <lineage>
        <taxon>Eukaryota</taxon>
        <taxon>Metazoa</taxon>
        <taxon>Ecdysozoa</taxon>
        <taxon>Nematoda</taxon>
        <taxon>Chromadorea</taxon>
        <taxon>Rhabditida</taxon>
        <taxon>Rhabditina</taxon>
        <taxon>Rhabditomorpha</taxon>
        <taxon>Strongyloidea</taxon>
        <taxon>Heligmosomidae</taxon>
        <taxon>Nippostrongylus</taxon>
    </lineage>
</organism>
<protein>
    <submittedName>
        <fullName evidence="6">BPTI/Kunitz inhibitor domain-containing protein</fullName>
    </submittedName>
</protein>
<evidence type="ECO:0000256" key="1">
    <source>
        <dbReference type="SAM" id="MobiDB-lite"/>
    </source>
</evidence>